<dbReference type="AlphaFoldDB" id="A0AAU9WVR1"/>
<protein>
    <submittedName>
        <fullName evidence="1">Uncharacterized protein</fullName>
    </submittedName>
</protein>
<accession>A0AAU9WVR1</accession>
<comment type="caution">
    <text evidence="1">The sequence shown here is derived from an EMBL/GenBank/DDBJ whole genome shotgun (WGS) entry which is preliminary data.</text>
</comment>
<evidence type="ECO:0000313" key="2">
    <source>
        <dbReference type="Proteomes" id="UP001159428"/>
    </source>
</evidence>
<organism evidence="1 2">
    <name type="scientific">Pocillopora meandrina</name>
    <dbReference type="NCBI Taxonomy" id="46732"/>
    <lineage>
        <taxon>Eukaryota</taxon>
        <taxon>Metazoa</taxon>
        <taxon>Cnidaria</taxon>
        <taxon>Anthozoa</taxon>
        <taxon>Hexacorallia</taxon>
        <taxon>Scleractinia</taxon>
        <taxon>Astrocoeniina</taxon>
        <taxon>Pocilloporidae</taxon>
        <taxon>Pocillopora</taxon>
    </lineage>
</organism>
<reference evidence="1 2" key="1">
    <citation type="submission" date="2022-05" db="EMBL/GenBank/DDBJ databases">
        <authorList>
            <consortium name="Genoscope - CEA"/>
            <person name="William W."/>
        </authorList>
    </citation>
    <scope>NUCLEOTIDE SEQUENCE [LARGE SCALE GENOMIC DNA]</scope>
</reference>
<gene>
    <name evidence="1" type="ORF">PMEA_00012554</name>
</gene>
<dbReference type="EMBL" id="CALNXJ010000022">
    <property type="protein sequence ID" value="CAH3127429.1"/>
    <property type="molecule type" value="Genomic_DNA"/>
</dbReference>
<evidence type="ECO:0000313" key="1">
    <source>
        <dbReference type="EMBL" id="CAH3127429.1"/>
    </source>
</evidence>
<sequence>MPVKNNVLIYENIYRSAVVQYGVWDQIRVDHGTEFYLSLYTQEKLSTYRTNSRRAPFIQTTSKQNHPAERKWVEFNTRVNYPI</sequence>
<dbReference type="Proteomes" id="UP001159428">
    <property type="component" value="Unassembled WGS sequence"/>
</dbReference>
<keyword evidence="2" id="KW-1185">Reference proteome</keyword>
<proteinExistence type="predicted"/>
<name>A0AAU9WVR1_9CNID</name>